<dbReference type="RefSeq" id="WP_086535396.1">
    <property type="nucleotide sequence ID" value="NZ_NGFO01000010.1"/>
</dbReference>
<comment type="caution">
    <text evidence="2">The sequence shown here is derived from an EMBL/GenBank/DDBJ whole genome shotgun (WGS) entry which is preliminary data.</text>
</comment>
<protein>
    <recommendedName>
        <fullName evidence="4">Cobalt transporter</fullName>
    </recommendedName>
</protein>
<dbReference type="Proteomes" id="UP000194632">
    <property type="component" value="Unassembled WGS sequence"/>
</dbReference>
<dbReference type="InterPro" id="IPR012666">
    <property type="entry name" value="CbtA_put"/>
</dbReference>
<reference evidence="2 3" key="1">
    <citation type="submission" date="2017-05" db="EMBL/GenBank/DDBJ databases">
        <title>Biotechnological potential of actinobacteria isolated from South African environments.</title>
        <authorList>
            <person name="Le Roes-Hill M."/>
            <person name="Prins A."/>
            <person name="Durrell K.A."/>
        </authorList>
    </citation>
    <scope>NUCLEOTIDE SEQUENCE [LARGE SCALE GENOMIC DNA]</scope>
    <source>
        <strain evidence="2">BS2</strain>
    </source>
</reference>
<keyword evidence="3" id="KW-1185">Reference proteome</keyword>
<feature type="transmembrane region" description="Helical" evidence="1">
    <location>
        <begin position="185"/>
        <end position="204"/>
    </location>
</feature>
<feature type="transmembrane region" description="Helical" evidence="1">
    <location>
        <begin position="71"/>
        <end position="98"/>
    </location>
</feature>
<dbReference type="AlphaFoldDB" id="A0A243QB45"/>
<dbReference type="STRING" id="417102.CA982_10550"/>
<evidence type="ECO:0000313" key="2">
    <source>
        <dbReference type="EMBL" id="OUC78933.1"/>
    </source>
</evidence>
<dbReference type="EMBL" id="NGFO01000010">
    <property type="protein sequence ID" value="OUC78933.1"/>
    <property type="molecule type" value="Genomic_DNA"/>
</dbReference>
<evidence type="ECO:0000313" key="3">
    <source>
        <dbReference type="Proteomes" id="UP000194632"/>
    </source>
</evidence>
<feature type="transmembrane region" description="Helical" evidence="1">
    <location>
        <begin position="110"/>
        <end position="130"/>
    </location>
</feature>
<sequence>MEKKFIGAGLGAGLISGIVTYVFARIFLQPQVSAAISYEEGRSAAHEALEGAGGHSHDHGEVFSRAMQANLGAAVGTVAFALCMGAVFAVAFTVLWSFVGKRYPGTDPRWVAAAVGAIGFTSVFAVPFLVFPANPPAVGSGETIGSRTSAFLTITVVSVLAAIAAVAVVVVWLRPRLGGLTSSLVGVLLYLTTVVVAALALPSFDEVPGPLMDGTGIAYPGFPADVLGDFRMYTIADHALLWTTLAASFALLAHRVLRAPRDHGSVDAATGARRAPLS</sequence>
<keyword evidence="1" id="KW-1133">Transmembrane helix</keyword>
<dbReference type="OrthoDB" id="6851830at2"/>
<dbReference type="Pfam" id="PF09490">
    <property type="entry name" value="CbtA"/>
    <property type="match status" value="1"/>
</dbReference>
<proteinExistence type="predicted"/>
<evidence type="ECO:0000256" key="1">
    <source>
        <dbReference type="SAM" id="Phobius"/>
    </source>
</evidence>
<evidence type="ECO:0008006" key="4">
    <source>
        <dbReference type="Google" id="ProtNLM"/>
    </source>
</evidence>
<gene>
    <name evidence="2" type="ORF">CA982_10550</name>
</gene>
<keyword evidence="1" id="KW-0472">Membrane</keyword>
<feature type="transmembrane region" description="Helical" evidence="1">
    <location>
        <begin position="150"/>
        <end position="173"/>
    </location>
</feature>
<feature type="transmembrane region" description="Helical" evidence="1">
    <location>
        <begin position="239"/>
        <end position="257"/>
    </location>
</feature>
<accession>A0A243QB45</accession>
<organism evidence="2 3">
    <name type="scientific">Gordonia lacunae</name>
    <dbReference type="NCBI Taxonomy" id="417102"/>
    <lineage>
        <taxon>Bacteria</taxon>
        <taxon>Bacillati</taxon>
        <taxon>Actinomycetota</taxon>
        <taxon>Actinomycetes</taxon>
        <taxon>Mycobacteriales</taxon>
        <taxon>Gordoniaceae</taxon>
        <taxon>Gordonia</taxon>
    </lineage>
</organism>
<keyword evidence="1" id="KW-0812">Transmembrane</keyword>
<name>A0A243QB45_9ACTN</name>